<evidence type="ECO:0000256" key="6">
    <source>
        <dbReference type="SAM" id="MobiDB-lite"/>
    </source>
</evidence>
<evidence type="ECO:0000313" key="9">
    <source>
        <dbReference type="Proteomes" id="UP000799437"/>
    </source>
</evidence>
<comment type="similarity">
    <text evidence="2">Belongs to the germin family.</text>
</comment>
<feature type="region of interest" description="Disordered" evidence="6">
    <location>
        <begin position="1"/>
        <end position="21"/>
    </location>
</feature>
<sequence>MPASLAKRTINPKTANGAYTQSQRDAQRAALILAGTEQARQSILLPSPPDATNITFQFINNTVAPPTGGTIFLSTLASFPALEGSSVAMAIGFMNPCALNTPHIHPRANEFLTVVQGSLIGSVMLERDSGFGNADAVLANYTGMLFPKGKVHWQFNNECEPAVFAAAFDDADPGRAEIAAQFFSGLPADTEFSATGNQLDTLSPEQISKLRDSIPSTFVTLSQDCAKRCGIPA</sequence>
<keyword evidence="9" id="KW-1185">Reference proteome</keyword>
<dbReference type="SMART" id="SM00835">
    <property type="entry name" value="Cupin_1"/>
    <property type="match status" value="1"/>
</dbReference>
<dbReference type="GeneID" id="54482972"/>
<evidence type="ECO:0000256" key="2">
    <source>
        <dbReference type="ARBA" id="ARBA00007456"/>
    </source>
</evidence>
<keyword evidence="3" id="KW-0964">Secreted</keyword>
<name>A0A6A6W5P2_9PEZI</name>
<organism evidence="8 9">
    <name type="scientific">Pseudovirgaria hyperparasitica</name>
    <dbReference type="NCBI Taxonomy" id="470096"/>
    <lineage>
        <taxon>Eukaryota</taxon>
        <taxon>Fungi</taxon>
        <taxon>Dikarya</taxon>
        <taxon>Ascomycota</taxon>
        <taxon>Pezizomycotina</taxon>
        <taxon>Dothideomycetes</taxon>
        <taxon>Dothideomycetes incertae sedis</taxon>
        <taxon>Acrospermales</taxon>
        <taxon>Acrospermaceae</taxon>
        <taxon>Pseudovirgaria</taxon>
    </lineage>
</organism>
<dbReference type="RefSeq" id="XP_033599328.1">
    <property type="nucleotide sequence ID" value="XM_033741918.1"/>
</dbReference>
<accession>A0A6A6W5P2</accession>
<dbReference type="PANTHER" id="PTHR31238">
    <property type="entry name" value="GERMIN-LIKE PROTEIN SUBFAMILY 3 MEMBER 3"/>
    <property type="match status" value="1"/>
</dbReference>
<evidence type="ECO:0000256" key="4">
    <source>
        <dbReference type="ARBA" id="ARBA00022723"/>
    </source>
</evidence>
<dbReference type="InterPro" id="IPR006045">
    <property type="entry name" value="Cupin_1"/>
</dbReference>
<dbReference type="Pfam" id="PF00190">
    <property type="entry name" value="Cupin_1"/>
    <property type="match status" value="1"/>
</dbReference>
<reference evidence="8" key="1">
    <citation type="journal article" date="2020" name="Stud. Mycol.">
        <title>101 Dothideomycetes genomes: a test case for predicting lifestyles and emergence of pathogens.</title>
        <authorList>
            <person name="Haridas S."/>
            <person name="Albert R."/>
            <person name="Binder M."/>
            <person name="Bloem J."/>
            <person name="Labutti K."/>
            <person name="Salamov A."/>
            <person name="Andreopoulos B."/>
            <person name="Baker S."/>
            <person name="Barry K."/>
            <person name="Bills G."/>
            <person name="Bluhm B."/>
            <person name="Cannon C."/>
            <person name="Castanera R."/>
            <person name="Culley D."/>
            <person name="Daum C."/>
            <person name="Ezra D."/>
            <person name="Gonzalez J."/>
            <person name="Henrissat B."/>
            <person name="Kuo A."/>
            <person name="Liang C."/>
            <person name="Lipzen A."/>
            <person name="Lutzoni F."/>
            <person name="Magnuson J."/>
            <person name="Mondo S."/>
            <person name="Nolan M."/>
            <person name="Ohm R."/>
            <person name="Pangilinan J."/>
            <person name="Park H.-J."/>
            <person name="Ramirez L."/>
            <person name="Alfaro M."/>
            <person name="Sun H."/>
            <person name="Tritt A."/>
            <person name="Yoshinaga Y."/>
            <person name="Zwiers L.-H."/>
            <person name="Turgeon B."/>
            <person name="Goodwin S."/>
            <person name="Spatafora J."/>
            <person name="Crous P."/>
            <person name="Grigoriev I."/>
        </authorList>
    </citation>
    <scope>NUCLEOTIDE SEQUENCE</scope>
    <source>
        <strain evidence="8">CBS 121739</strain>
    </source>
</reference>
<dbReference type="SUPFAM" id="SSF51182">
    <property type="entry name" value="RmlC-like cupins"/>
    <property type="match status" value="1"/>
</dbReference>
<dbReference type="InterPro" id="IPR014710">
    <property type="entry name" value="RmlC-like_jellyroll"/>
</dbReference>
<keyword evidence="4" id="KW-0479">Metal-binding</keyword>
<dbReference type="InterPro" id="IPR001929">
    <property type="entry name" value="Germin"/>
</dbReference>
<feature type="domain" description="Cupin type-1" evidence="7">
    <location>
        <begin position="54"/>
        <end position="208"/>
    </location>
</feature>
<dbReference type="AlphaFoldDB" id="A0A6A6W5P2"/>
<dbReference type="Proteomes" id="UP000799437">
    <property type="component" value="Unassembled WGS sequence"/>
</dbReference>
<dbReference type="OrthoDB" id="1921208at2759"/>
<dbReference type="EMBL" id="ML996574">
    <property type="protein sequence ID" value="KAF2756877.1"/>
    <property type="molecule type" value="Genomic_DNA"/>
</dbReference>
<dbReference type="GO" id="GO:0030145">
    <property type="term" value="F:manganese ion binding"/>
    <property type="evidence" value="ECO:0007669"/>
    <property type="project" value="InterPro"/>
</dbReference>
<dbReference type="InterPro" id="IPR011051">
    <property type="entry name" value="RmlC_Cupin_sf"/>
</dbReference>
<keyword evidence="5" id="KW-0464">Manganese</keyword>
<protein>
    <submittedName>
        <fullName evidence="8">RmlC-like cupin</fullName>
    </submittedName>
</protein>
<comment type="subcellular location">
    <subcellularLocation>
        <location evidence="1">Secreted</location>
    </subcellularLocation>
</comment>
<evidence type="ECO:0000259" key="7">
    <source>
        <dbReference type="SMART" id="SM00835"/>
    </source>
</evidence>
<evidence type="ECO:0000256" key="1">
    <source>
        <dbReference type="ARBA" id="ARBA00004613"/>
    </source>
</evidence>
<dbReference type="Gene3D" id="2.60.120.10">
    <property type="entry name" value="Jelly Rolls"/>
    <property type="match status" value="1"/>
</dbReference>
<proteinExistence type="inferred from homology"/>
<evidence type="ECO:0000256" key="3">
    <source>
        <dbReference type="ARBA" id="ARBA00022525"/>
    </source>
</evidence>
<dbReference type="GO" id="GO:0005576">
    <property type="term" value="C:extracellular region"/>
    <property type="evidence" value="ECO:0007669"/>
    <property type="project" value="UniProtKB-SubCell"/>
</dbReference>
<gene>
    <name evidence="8" type="ORF">EJ05DRAFT_440186</name>
</gene>
<evidence type="ECO:0000313" key="8">
    <source>
        <dbReference type="EMBL" id="KAF2756877.1"/>
    </source>
</evidence>
<dbReference type="PRINTS" id="PR00325">
    <property type="entry name" value="GERMIN"/>
</dbReference>
<feature type="compositionally biased region" description="Polar residues" evidence="6">
    <location>
        <begin position="11"/>
        <end position="21"/>
    </location>
</feature>
<evidence type="ECO:0000256" key="5">
    <source>
        <dbReference type="ARBA" id="ARBA00023211"/>
    </source>
</evidence>